<evidence type="ECO:0000256" key="5">
    <source>
        <dbReference type="ARBA" id="ARBA00022741"/>
    </source>
</evidence>
<keyword evidence="8" id="KW-0902">Two-component regulatory system</keyword>
<dbReference type="SMART" id="SM00448">
    <property type="entry name" value="REC"/>
    <property type="match status" value="1"/>
</dbReference>
<dbReference type="Gene3D" id="3.40.50.2300">
    <property type="match status" value="1"/>
</dbReference>
<accession>A0A5C5WK93</accession>
<dbReference type="InterPro" id="IPR005467">
    <property type="entry name" value="His_kinase_dom"/>
</dbReference>
<keyword evidence="7" id="KW-0067">ATP-binding</keyword>
<dbReference type="InterPro" id="IPR036097">
    <property type="entry name" value="HisK_dim/P_sf"/>
</dbReference>
<keyword evidence="5" id="KW-0547">Nucleotide-binding</keyword>
<keyword evidence="3 9" id="KW-0597">Phosphoprotein</keyword>
<dbReference type="PROSITE" id="PS50110">
    <property type="entry name" value="RESPONSE_REGULATORY"/>
    <property type="match status" value="1"/>
</dbReference>
<dbReference type="SUPFAM" id="SSF47384">
    <property type="entry name" value="Homodimeric domain of signal transducing histidine kinase"/>
    <property type="match status" value="1"/>
</dbReference>
<dbReference type="SUPFAM" id="SSF52172">
    <property type="entry name" value="CheY-like"/>
    <property type="match status" value="1"/>
</dbReference>
<name>A0A5C5WK93_9BACT</name>
<organism evidence="12 13">
    <name type="scientific">Rubripirellula amarantea</name>
    <dbReference type="NCBI Taxonomy" id="2527999"/>
    <lineage>
        <taxon>Bacteria</taxon>
        <taxon>Pseudomonadati</taxon>
        <taxon>Planctomycetota</taxon>
        <taxon>Planctomycetia</taxon>
        <taxon>Pirellulales</taxon>
        <taxon>Pirellulaceae</taxon>
        <taxon>Rubripirellula</taxon>
    </lineage>
</organism>
<feature type="domain" description="Response regulatory" evidence="11">
    <location>
        <begin position="7"/>
        <end position="121"/>
    </location>
</feature>
<dbReference type="InterPro" id="IPR036890">
    <property type="entry name" value="HATPase_C_sf"/>
</dbReference>
<dbReference type="GO" id="GO:0000155">
    <property type="term" value="F:phosphorelay sensor kinase activity"/>
    <property type="evidence" value="ECO:0007669"/>
    <property type="project" value="InterPro"/>
</dbReference>
<dbReference type="InterPro" id="IPR003661">
    <property type="entry name" value="HisK_dim/P_dom"/>
</dbReference>
<evidence type="ECO:0000256" key="6">
    <source>
        <dbReference type="ARBA" id="ARBA00022777"/>
    </source>
</evidence>
<dbReference type="CDD" id="cd00082">
    <property type="entry name" value="HisKA"/>
    <property type="match status" value="1"/>
</dbReference>
<keyword evidence="6" id="KW-0418">Kinase</keyword>
<dbReference type="Pfam" id="PF00072">
    <property type="entry name" value="Response_reg"/>
    <property type="match status" value="1"/>
</dbReference>
<protein>
    <recommendedName>
        <fullName evidence="2">histidine kinase</fullName>
        <ecNumber evidence="2">2.7.13.3</ecNumber>
    </recommendedName>
</protein>
<dbReference type="PRINTS" id="PR00344">
    <property type="entry name" value="BCTRLSENSOR"/>
</dbReference>
<dbReference type="Gene3D" id="3.30.565.10">
    <property type="entry name" value="Histidine kinase-like ATPase, C-terminal domain"/>
    <property type="match status" value="1"/>
</dbReference>
<dbReference type="InterPro" id="IPR004358">
    <property type="entry name" value="Sig_transdc_His_kin-like_C"/>
</dbReference>
<evidence type="ECO:0000313" key="13">
    <source>
        <dbReference type="Proteomes" id="UP000316598"/>
    </source>
</evidence>
<sequence length="371" mass="40931">MYSRNPRVLIIEDDPDTRSNLCDILEIDGYDIDVAATIAETMQPRDWESLFAIILDRRLPDGSADLLLPMIRDLAPKAAVIVVTGNADLEGAIGVIRHGIADFIPKPIDPDMLRASLARTVRLREMEERARQDERLATIGRMMASVAHESRNALQRIAASTDLLELSVAGDQEALRDVHNVRSAAGDLQAMLEEIRSFASSIHLHRQEVHLDQIWVKAWGHLSPELKIESTLTVAPNDFPLRCYVDPMRMVQVFRNLFENSIAACSGKSNITIRLEKASRGPVKCVRIFVTDDGPGLTECQLAQLFEPFFTTKPEGTGLGLAIVRRIIDAHGGRVYAGDNSEGATFVIELPCHQDASNSAADSSDRTEVAT</sequence>
<evidence type="ECO:0000256" key="1">
    <source>
        <dbReference type="ARBA" id="ARBA00000085"/>
    </source>
</evidence>
<evidence type="ECO:0000256" key="7">
    <source>
        <dbReference type="ARBA" id="ARBA00022840"/>
    </source>
</evidence>
<dbReference type="SMART" id="SM00387">
    <property type="entry name" value="HATPase_c"/>
    <property type="match status" value="1"/>
</dbReference>
<reference evidence="12 13" key="1">
    <citation type="submission" date="2019-02" db="EMBL/GenBank/DDBJ databases">
        <title>Deep-cultivation of Planctomycetes and their phenomic and genomic characterization uncovers novel biology.</title>
        <authorList>
            <person name="Wiegand S."/>
            <person name="Jogler M."/>
            <person name="Boedeker C."/>
            <person name="Pinto D."/>
            <person name="Vollmers J."/>
            <person name="Rivas-Marin E."/>
            <person name="Kohn T."/>
            <person name="Peeters S.H."/>
            <person name="Heuer A."/>
            <person name="Rast P."/>
            <person name="Oberbeckmann S."/>
            <person name="Bunk B."/>
            <person name="Jeske O."/>
            <person name="Meyerdierks A."/>
            <person name="Storesund J.E."/>
            <person name="Kallscheuer N."/>
            <person name="Luecker S."/>
            <person name="Lage O.M."/>
            <person name="Pohl T."/>
            <person name="Merkel B.J."/>
            <person name="Hornburger P."/>
            <person name="Mueller R.-W."/>
            <person name="Bruemmer F."/>
            <person name="Labrenz M."/>
            <person name="Spormann A.M."/>
            <person name="Op Den Camp H."/>
            <person name="Overmann J."/>
            <person name="Amann R."/>
            <person name="Jetten M.S.M."/>
            <person name="Mascher T."/>
            <person name="Medema M.H."/>
            <person name="Devos D.P."/>
            <person name="Kaster A.-K."/>
            <person name="Ovreas L."/>
            <person name="Rohde M."/>
            <person name="Galperin M.Y."/>
            <person name="Jogler C."/>
        </authorList>
    </citation>
    <scope>NUCLEOTIDE SEQUENCE [LARGE SCALE GENOMIC DNA]</scope>
    <source>
        <strain evidence="12 13">Pla22</strain>
    </source>
</reference>
<comment type="catalytic activity">
    <reaction evidence="1">
        <text>ATP + protein L-histidine = ADP + protein N-phospho-L-histidine.</text>
        <dbReference type="EC" id="2.7.13.3"/>
    </reaction>
</comment>
<evidence type="ECO:0000256" key="9">
    <source>
        <dbReference type="PROSITE-ProRule" id="PRU00169"/>
    </source>
</evidence>
<dbReference type="PROSITE" id="PS50109">
    <property type="entry name" value="HIS_KIN"/>
    <property type="match status" value="1"/>
</dbReference>
<dbReference type="InterPro" id="IPR003594">
    <property type="entry name" value="HATPase_dom"/>
</dbReference>
<feature type="modified residue" description="4-aspartylphosphate" evidence="9">
    <location>
        <position position="56"/>
    </location>
</feature>
<dbReference type="Proteomes" id="UP000316598">
    <property type="component" value="Unassembled WGS sequence"/>
</dbReference>
<evidence type="ECO:0000256" key="3">
    <source>
        <dbReference type="ARBA" id="ARBA00022553"/>
    </source>
</evidence>
<evidence type="ECO:0000259" key="11">
    <source>
        <dbReference type="PROSITE" id="PS50110"/>
    </source>
</evidence>
<evidence type="ECO:0000256" key="4">
    <source>
        <dbReference type="ARBA" id="ARBA00022679"/>
    </source>
</evidence>
<dbReference type="EMBL" id="SJPI01000002">
    <property type="protein sequence ID" value="TWT51234.1"/>
    <property type="molecule type" value="Genomic_DNA"/>
</dbReference>
<dbReference type="PANTHER" id="PTHR43065:SF10">
    <property type="entry name" value="PEROXIDE STRESS-ACTIVATED HISTIDINE KINASE MAK3"/>
    <property type="match status" value="1"/>
</dbReference>
<keyword evidence="4 12" id="KW-0808">Transferase</keyword>
<evidence type="ECO:0000256" key="2">
    <source>
        <dbReference type="ARBA" id="ARBA00012438"/>
    </source>
</evidence>
<dbReference type="InterPro" id="IPR001789">
    <property type="entry name" value="Sig_transdc_resp-reg_receiver"/>
</dbReference>
<dbReference type="SUPFAM" id="SSF55874">
    <property type="entry name" value="ATPase domain of HSP90 chaperone/DNA topoisomerase II/histidine kinase"/>
    <property type="match status" value="1"/>
</dbReference>
<feature type="domain" description="Histidine kinase" evidence="10">
    <location>
        <begin position="145"/>
        <end position="354"/>
    </location>
</feature>
<evidence type="ECO:0000259" key="10">
    <source>
        <dbReference type="PROSITE" id="PS50109"/>
    </source>
</evidence>
<evidence type="ECO:0000313" key="12">
    <source>
        <dbReference type="EMBL" id="TWT51234.1"/>
    </source>
</evidence>
<dbReference type="PANTHER" id="PTHR43065">
    <property type="entry name" value="SENSOR HISTIDINE KINASE"/>
    <property type="match status" value="1"/>
</dbReference>
<proteinExistence type="predicted"/>
<dbReference type="SMART" id="SM00388">
    <property type="entry name" value="HisKA"/>
    <property type="match status" value="1"/>
</dbReference>
<comment type="caution">
    <text evidence="12">The sequence shown here is derived from an EMBL/GenBank/DDBJ whole genome shotgun (WGS) entry which is preliminary data.</text>
</comment>
<gene>
    <name evidence="12" type="primary">zraS_8</name>
    <name evidence="12" type="ORF">Pla22_40110</name>
</gene>
<dbReference type="RefSeq" id="WP_165440746.1">
    <property type="nucleotide sequence ID" value="NZ_SJPI01000002.1"/>
</dbReference>
<dbReference type="Gene3D" id="1.10.287.130">
    <property type="match status" value="1"/>
</dbReference>
<evidence type="ECO:0000256" key="8">
    <source>
        <dbReference type="ARBA" id="ARBA00023012"/>
    </source>
</evidence>
<dbReference type="InterPro" id="IPR011006">
    <property type="entry name" value="CheY-like_superfamily"/>
</dbReference>
<dbReference type="CDD" id="cd00075">
    <property type="entry name" value="HATPase"/>
    <property type="match status" value="1"/>
</dbReference>
<dbReference type="GO" id="GO:0005524">
    <property type="term" value="F:ATP binding"/>
    <property type="evidence" value="ECO:0007669"/>
    <property type="project" value="UniProtKB-KW"/>
</dbReference>
<dbReference type="Pfam" id="PF02518">
    <property type="entry name" value="HATPase_c"/>
    <property type="match status" value="1"/>
</dbReference>
<dbReference type="EC" id="2.7.13.3" evidence="2"/>
<keyword evidence="13" id="KW-1185">Reference proteome</keyword>
<dbReference type="AlphaFoldDB" id="A0A5C5WK93"/>